<accession>A0ABN9T4F4</accession>
<comment type="caution">
    <text evidence="2">The sequence shown here is derived from an EMBL/GenBank/DDBJ whole genome shotgun (WGS) entry which is preliminary data.</text>
</comment>
<keyword evidence="1" id="KW-0732">Signal</keyword>
<feature type="chain" id="PRO_5045121320" evidence="1">
    <location>
        <begin position="26"/>
        <end position="161"/>
    </location>
</feature>
<dbReference type="EMBL" id="CAUYUJ010014333">
    <property type="protein sequence ID" value="CAK0839906.1"/>
    <property type="molecule type" value="Genomic_DNA"/>
</dbReference>
<evidence type="ECO:0000313" key="3">
    <source>
        <dbReference type="Proteomes" id="UP001189429"/>
    </source>
</evidence>
<organism evidence="2 3">
    <name type="scientific">Prorocentrum cordatum</name>
    <dbReference type="NCBI Taxonomy" id="2364126"/>
    <lineage>
        <taxon>Eukaryota</taxon>
        <taxon>Sar</taxon>
        <taxon>Alveolata</taxon>
        <taxon>Dinophyceae</taxon>
        <taxon>Prorocentrales</taxon>
        <taxon>Prorocentraceae</taxon>
        <taxon>Prorocentrum</taxon>
    </lineage>
</organism>
<dbReference type="Proteomes" id="UP001189429">
    <property type="component" value="Unassembled WGS sequence"/>
</dbReference>
<gene>
    <name evidence="2" type="ORF">PCOR1329_LOCUS35469</name>
</gene>
<evidence type="ECO:0000313" key="2">
    <source>
        <dbReference type="EMBL" id="CAK0839906.1"/>
    </source>
</evidence>
<name>A0ABN9T4F4_9DINO</name>
<evidence type="ECO:0000256" key="1">
    <source>
        <dbReference type="SAM" id="SignalP"/>
    </source>
</evidence>
<keyword evidence="3" id="KW-1185">Reference proteome</keyword>
<proteinExistence type="predicted"/>
<protein>
    <submittedName>
        <fullName evidence="2">Uncharacterized protein</fullName>
    </submittedName>
</protein>
<sequence>MAAERACWTVCLVTLLLHSVPTATSFMLGVNTSTHETEWQEPPLRTEAQRSACAAYAGEYEVWYQGAQRSTNLIIYCDCTATQPGNFTDSLRFTSVSSQCLGLGASQFYILKTHGSSKYECLYQSGTTIAGYPAACGNSRPRATPSLSAAVFGGGTGGRNM</sequence>
<reference evidence="2" key="1">
    <citation type="submission" date="2023-10" db="EMBL/GenBank/DDBJ databases">
        <authorList>
            <person name="Chen Y."/>
            <person name="Shah S."/>
            <person name="Dougan E. K."/>
            <person name="Thang M."/>
            <person name="Chan C."/>
        </authorList>
    </citation>
    <scope>NUCLEOTIDE SEQUENCE [LARGE SCALE GENOMIC DNA]</scope>
</reference>
<feature type="signal peptide" evidence="1">
    <location>
        <begin position="1"/>
        <end position="25"/>
    </location>
</feature>